<dbReference type="EMBL" id="JAYKXP010000008">
    <property type="protein sequence ID" value="KAK7054989.1"/>
    <property type="molecule type" value="Genomic_DNA"/>
</dbReference>
<evidence type="ECO:0000256" key="11">
    <source>
        <dbReference type="ARBA" id="ARBA00044743"/>
    </source>
</evidence>
<comment type="caution">
    <text evidence="15">The sequence shown here is derived from an EMBL/GenBank/DDBJ whole genome shotgun (WGS) entry which is preliminary data.</text>
</comment>
<comment type="catalytic activity">
    <reaction evidence="12 14">
        <text>an alpha-D-Man-(1-&gt;2)-alpha-D-Man-(1-&gt;2)-alpha-D-Man-(1-&gt;3)-[alpha-D-Man-(1-&gt;6)]-beta-D-Man-(1-&gt;4)-beta-D-GlcNAc-(1-&gt;4)-alpha-D-GlcNAc-diphospho-di-trans,poly-cis-dolichol + a di-trans,poly-cis-dolichyl beta-D-mannosyl phosphate = an alpha-D-Man-(1-&gt;2)-alpha-D-Man-(1-&gt;2)-alpha-D-Man-(1-&gt;3)-[alpha-D-Man-(1-&gt;3)-alpha-D-Man-(1-&gt;6)]-beta-D-Man-(1-&gt;4)-beta-D-GlcNAc-(1-&gt;4)-alpha-D-GlcNAc-diphospho-di-trans,poly-cis-dolichol + a di-trans,poly-cis-dolichyl phosphate + H(+)</text>
        <dbReference type="Rhea" id="RHEA:29527"/>
        <dbReference type="Rhea" id="RHEA-COMP:19498"/>
        <dbReference type="Rhea" id="RHEA-COMP:19501"/>
        <dbReference type="Rhea" id="RHEA-COMP:19516"/>
        <dbReference type="Rhea" id="RHEA-COMP:19517"/>
        <dbReference type="ChEBI" id="CHEBI:15378"/>
        <dbReference type="ChEBI" id="CHEBI:57683"/>
        <dbReference type="ChEBI" id="CHEBI:58211"/>
        <dbReference type="ChEBI" id="CHEBI:132515"/>
        <dbReference type="ChEBI" id="CHEBI:132516"/>
        <dbReference type="EC" id="2.4.1.258"/>
    </reaction>
    <physiologicalReaction direction="left-to-right" evidence="12 14">
        <dbReference type="Rhea" id="RHEA:29528"/>
    </physiologicalReaction>
</comment>
<evidence type="ECO:0000256" key="13">
    <source>
        <dbReference type="ARBA" id="ARBA00093457"/>
    </source>
</evidence>
<keyword evidence="9 14" id="KW-1133">Transmembrane helix</keyword>
<dbReference type="GO" id="GO:0005789">
    <property type="term" value="C:endoplasmic reticulum membrane"/>
    <property type="evidence" value="ECO:0007669"/>
    <property type="project" value="UniProtKB-SubCell"/>
</dbReference>
<comment type="similarity">
    <text evidence="13">Belongs to the glycosyltransferase ALG3 family.</text>
</comment>
<dbReference type="AlphaFoldDB" id="A0AAW0DTG3"/>
<evidence type="ECO:0000256" key="3">
    <source>
        <dbReference type="ARBA" id="ARBA00011964"/>
    </source>
</evidence>
<comment type="subcellular location">
    <subcellularLocation>
        <location evidence="1 14">Endoplasmic reticulum membrane</location>
        <topology evidence="1 14">Multi-pass membrane protein</topology>
    </subcellularLocation>
</comment>
<keyword evidence="10 14" id="KW-0472">Membrane</keyword>
<feature type="transmembrane region" description="Helical" evidence="14">
    <location>
        <begin position="32"/>
        <end position="52"/>
    </location>
</feature>
<reference evidence="15 16" key="1">
    <citation type="submission" date="2024-01" db="EMBL/GenBank/DDBJ databases">
        <title>A draft genome for a cacao thread blight-causing isolate of Paramarasmius palmivorus.</title>
        <authorList>
            <person name="Baruah I.K."/>
            <person name="Bukari Y."/>
            <person name="Amoako-Attah I."/>
            <person name="Meinhardt L.W."/>
            <person name="Bailey B.A."/>
            <person name="Cohen S.P."/>
        </authorList>
    </citation>
    <scope>NUCLEOTIDE SEQUENCE [LARGE SCALE GENOMIC DNA]</scope>
    <source>
        <strain evidence="15 16">GH-12</strain>
    </source>
</reference>
<keyword evidence="6 14" id="KW-0808">Transferase</keyword>
<evidence type="ECO:0000313" key="16">
    <source>
        <dbReference type="Proteomes" id="UP001383192"/>
    </source>
</evidence>
<organism evidence="15 16">
    <name type="scientific">Paramarasmius palmivorus</name>
    <dbReference type="NCBI Taxonomy" id="297713"/>
    <lineage>
        <taxon>Eukaryota</taxon>
        <taxon>Fungi</taxon>
        <taxon>Dikarya</taxon>
        <taxon>Basidiomycota</taxon>
        <taxon>Agaricomycotina</taxon>
        <taxon>Agaricomycetes</taxon>
        <taxon>Agaricomycetidae</taxon>
        <taxon>Agaricales</taxon>
        <taxon>Marasmiineae</taxon>
        <taxon>Marasmiaceae</taxon>
        <taxon>Paramarasmius</taxon>
    </lineage>
</organism>
<evidence type="ECO:0000256" key="2">
    <source>
        <dbReference type="ARBA" id="ARBA00004922"/>
    </source>
</evidence>
<evidence type="ECO:0000256" key="7">
    <source>
        <dbReference type="ARBA" id="ARBA00022692"/>
    </source>
</evidence>
<gene>
    <name evidence="15" type="primary">ALG3</name>
    <name evidence="15" type="ORF">VNI00_003452</name>
</gene>
<evidence type="ECO:0000256" key="9">
    <source>
        <dbReference type="ARBA" id="ARBA00022989"/>
    </source>
</evidence>
<evidence type="ECO:0000313" key="15">
    <source>
        <dbReference type="EMBL" id="KAK7054989.1"/>
    </source>
</evidence>
<keyword evidence="16" id="KW-1185">Reference proteome</keyword>
<evidence type="ECO:0000256" key="5">
    <source>
        <dbReference type="ARBA" id="ARBA00022676"/>
    </source>
</evidence>
<evidence type="ECO:0000256" key="14">
    <source>
        <dbReference type="RuleBase" id="RU364047"/>
    </source>
</evidence>
<comment type="pathway">
    <text evidence="2 14">Protein modification; protein glycosylation.</text>
</comment>
<feature type="transmembrane region" description="Helical" evidence="14">
    <location>
        <begin position="6"/>
        <end position="25"/>
    </location>
</feature>
<dbReference type="PANTHER" id="PTHR12646">
    <property type="entry name" value="NOT56 - RELATED"/>
    <property type="match status" value="1"/>
</dbReference>
<dbReference type="Proteomes" id="UP001383192">
    <property type="component" value="Unassembled WGS sequence"/>
</dbReference>
<evidence type="ECO:0000256" key="6">
    <source>
        <dbReference type="ARBA" id="ARBA00022679"/>
    </source>
</evidence>
<evidence type="ECO:0000256" key="8">
    <source>
        <dbReference type="ARBA" id="ARBA00022824"/>
    </source>
</evidence>
<feature type="transmembrane region" description="Helical" evidence="14">
    <location>
        <begin position="90"/>
        <end position="114"/>
    </location>
</feature>
<evidence type="ECO:0000256" key="1">
    <source>
        <dbReference type="ARBA" id="ARBA00004477"/>
    </source>
</evidence>
<keyword evidence="5 14" id="KW-0328">Glycosyltransferase</keyword>
<protein>
    <recommendedName>
        <fullName evidence="4 14">Dol-P-Man:Man(5)GlcNAc(2)-PP-Dol alpha-1,3-mannosyltransferase</fullName>
        <ecNumber evidence="3 14">2.4.1.258</ecNumber>
    </recommendedName>
    <alternativeName>
        <fullName evidence="14">Dol-P-Man-dependent alpha(1-3)-mannosyltransferase</fullName>
    </alternativeName>
</protein>
<evidence type="ECO:0000256" key="4">
    <source>
        <dbReference type="ARBA" id="ARBA00015561"/>
    </source>
</evidence>
<dbReference type="Pfam" id="PF05208">
    <property type="entry name" value="ALG3"/>
    <property type="match status" value="1"/>
</dbReference>
<comment type="caution">
    <text evidence="14">Lacks conserved residue(s) required for the propagation of feature annotation.</text>
</comment>
<name>A0AAW0DTG3_9AGAR</name>
<keyword evidence="7 14" id="KW-0812">Transmembrane</keyword>
<evidence type="ECO:0000256" key="12">
    <source>
        <dbReference type="ARBA" id="ARBA00049506"/>
    </source>
</evidence>
<dbReference type="GO" id="GO:0052925">
    <property type="term" value="F:dol-P-Man:Man(5)GlcNAc(2)-PP-Dol alpha-1,3-mannosyltransferase activity"/>
    <property type="evidence" value="ECO:0007669"/>
    <property type="project" value="UniProtKB-EC"/>
</dbReference>
<evidence type="ECO:0000256" key="10">
    <source>
        <dbReference type="ARBA" id="ARBA00023136"/>
    </source>
</evidence>
<dbReference type="InterPro" id="IPR007873">
    <property type="entry name" value="Glycosyltransferase_ALG3"/>
</dbReference>
<comment type="function">
    <text evidence="11 14">Dol-P-Man:Man(5)GlcNAc(2)-PP-Dol alpha-1,3-mannosyltransferase that operates in the biosynthetic pathway of dolichol-linked oligosaccharides, the glycan precursors employed in protein asparagine (N)-glycosylation. The assembly of dolichol-linked oligosaccharides begins on the cytosolic side of the endoplasmic reticulum membrane and finishes in its lumen. The sequential addition of sugars to dolichol pyrophosphate produces dolichol-linked oligosaccharides containing fourteen sugars, including two GlcNAcs, nine mannoses and three glucoses. Once assembled, the oligosaccharide is transferred from the lipid to nascent proteins by oligosaccharyltransferases. In the lumen of the endoplasmic reticulum, adds the first dolichyl beta-D-mannosyl phosphate derived mannose in an alpha-1,3 linkage to Man(5)GlcNAc(2)-PP-dolichol to produce Man(6)GlcNAc(2)-PP-dolichol.</text>
</comment>
<dbReference type="EC" id="2.4.1.258" evidence="3 14"/>
<dbReference type="PANTHER" id="PTHR12646:SF0">
    <property type="entry name" value="DOL-P-MAN:MAN(5)GLCNAC(2)-PP-DOL ALPHA-1,3-MANNOSYLTRANSFERASE"/>
    <property type="match status" value="1"/>
</dbReference>
<keyword evidence="8 14" id="KW-0256">Endoplasmic reticulum</keyword>
<proteinExistence type="inferred from homology"/>
<accession>A0AAW0DTG3</accession>
<sequence>MLFSIALSIKMSILLYLPGIIIILVKRRGLLYTLRQLFGIVSTQALLALPFVREDWWAYLQSSFDLSRAFLYKWTVNWRMVPEEIFLHPMWAKALLAGHVLMLLLFGLGCWCHYDGGAMATIQPRSAPPQPSCRHPSGERGL</sequence>